<name>A0A1H5UKR2_9BACT</name>
<comment type="pathway">
    <text evidence="1 9 11">Cofactor biosynthesis; thiamine diphosphate biosynthesis; thiamine phosphate from 4-amino-2-methyl-5-diphosphomethylpyrimidine and 4-methyl-5-(2-phosphoethyl)-thiazole: step 1/1.</text>
</comment>
<dbReference type="AlphaFoldDB" id="A0A1H5UKR2"/>
<dbReference type="Pfam" id="PF02581">
    <property type="entry name" value="TMP-TENI"/>
    <property type="match status" value="1"/>
</dbReference>
<dbReference type="GO" id="GO:0000287">
    <property type="term" value="F:magnesium ion binding"/>
    <property type="evidence" value="ECO:0007669"/>
    <property type="project" value="UniProtKB-UniRule"/>
</dbReference>
<evidence type="ECO:0000256" key="3">
    <source>
        <dbReference type="ARBA" id="ARBA00022723"/>
    </source>
</evidence>
<dbReference type="InterPro" id="IPR034291">
    <property type="entry name" value="TMP_synthase"/>
</dbReference>
<comment type="similarity">
    <text evidence="9 10">Belongs to the thiamine-phosphate synthase family.</text>
</comment>
<keyword evidence="14" id="KW-1185">Reference proteome</keyword>
<dbReference type="InterPro" id="IPR022998">
    <property type="entry name" value="ThiamineP_synth_TenI"/>
</dbReference>
<dbReference type="Gene3D" id="3.20.20.70">
    <property type="entry name" value="Aldolase class I"/>
    <property type="match status" value="1"/>
</dbReference>
<feature type="binding site" evidence="9">
    <location>
        <position position="170"/>
    </location>
    <ligand>
        <name>2-[(2R,5Z)-2-carboxy-4-methylthiazol-5(2H)-ylidene]ethyl phosphate</name>
        <dbReference type="ChEBI" id="CHEBI:62899"/>
    </ligand>
</feature>
<comment type="cofactor">
    <cofactor evidence="9">
        <name>Mg(2+)</name>
        <dbReference type="ChEBI" id="CHEBI:18420"/>
    </cofactor>
    <text evidence="9">Binds 1 Mg(2+) ion per subunit.</text>
</comment>
<comment type="catalytic activity">
    <reaction evidence="7 9 10">
        <text>2-(2-carboxy-4-methylthiazol-5-yl)ethyl phosphate + 4-amino-2-methyl-5-(diphosphooxymethyl)pyrimidine + 2 H(+) = thiamine phosphate + CO2 + diphosphate</text>
        <dbReference type="Rhea" id="RHEA:47848"/>
        <dbReference type="ChEBI" id="CHEBI:15378"/>
        <dbReference type="ChEBI" id="CHEBI:16526"/>
        <dbReference type="ChEBI" id="CHEBI:33019"/>
        <dbReference type="ChEBI" id="CHEBI:37575"/>
        <dbReference type="ChEBI" id="CHEBI:57841"/>
        <dbReference type="ChEBI" id="CHEBI:62890"/>
        <dbReference type="EC" id="2.5.1.3"/>
    </reaction>
</comment>
<keyword evidence="5 9" id="KW-0784">Thiamine biosynthesis</keyword>
<feature type="domain" description="Thiamine phosphate synthase/TenI" evidence="12">
    <location>
        <begin position="10"/>
        <end position="193"/>
    </location>
</feature>
<feature type="binding site" evidence="9">
    <location>
        <position position="74"/>
    </location>
    <ligand>
        <name>4-amino-2-methyl-5-(diphosphooxymethyl)pyrimidine</name>
        <dbReference type="ChEBI" id="CHEBI:57841"/>
    </ligand>
</feature>
<dbReference type="CDD" id="cd00564">
    <property type="entry name" value="TMP_TenI"/>
    <property type="match status" value="1"/>
</dbReference>
<dbReference type="NCBIfam" id="TIGR00693">
    <property type="entry name" value="thiE"/>
    <property type="match status" value="1"/>
</dbReference>
<keyword evidence="3 9" id="KW-0479">Metal-binding</keyword>
<sequence>MKNGLPLSRLYAIVDRETLDRRGLAVGAFACELRAAGVVLLQYRDKQGSPQQVLDAAAEIKAIFAGSGATLILNDRADLTVLAEWDGVHVGHTDMSPEAVRRVIGPDRILGVSTHNEEQIREADASVADYIAVGPVYATTSKTDTEPVTGLEGVRAVRALTAKPLVAIGGITQERAPEVLAAGADSVAVIGALLPAGGREIGSHVAMLLAATLNGLPATKSF</sequence>
<evidence type="ECO:0000313" key="14">
    <source>
        <dbReference type="Proteomes" id="UP000236728"/>
    </source>
</evidence>
<protein>
    <recommendedName>
        <fullName evidence="9">Thiamine-phosphate synthase</fullName>
        <shortName evidence="9">TP synthase</shortName>
        <shortName evidence="9">TPS</shortName>
        <ecNumber evidence="9">2.5.1.3</ecNumber>
    </recommendedName>
    <alternativeName>
        <fullName evidence="9">Thiamine-phosphate pyrophosphorylase</fullName>
        <shortName evidence="9">TMP pyrophosphorylase</shortName>
        <shortName evidence="9">TMP-PPase</shortName>
    </alternativeName>
</protein>
<keyword evidence="2 9" id="KW-0808">Transferase</keyword>
<dbReference type="Proteomes" id="UP000236728">
    <property type="component" value="Unassembled WGS sequence"/>
</dbReference>
<evidence type="ECO:0000256" key="6">
    <source>
        <dbReference type="ARBA" id="ARBA00047334"/>
    </source>
</evidence>
<feature type="binding site" evidence="9">
    <location>
        <begin position="42"/>
        <end position="46"/>
    </location>
    <ligand>
        <name>4-amino-2-methyl-5-(diphosphooxymethyl)pyrimidine</name>
        <dbReference type="ChEBI" id="CHEBI:57841"/>
    </ligand>
</feature>
<dbReference type="InterPro" id="IPR013785">
    <property type="entry name" value="Aldolase_TIM"/>
</dbReference>
<accession>A0A1H5UKR2</accession>
<gene>
    <name evidence="9" type="primary">thiE</name>
    <name evidence="13" type="ORF">SAMN05421819_1071</name>
</gene>
<feature type="binding site" evidence="9">
    <location>
        <position position="113"/>
    </location>
    <ligand>
        <name>4-amino-2-methyl-5-(diphosphooxymethyl)pyrimidine</name>
        <dbReference type="ChEBI" id="CHEBI:57841"/>
    </ligand>
</feature>
<dbReference type="OrthoDB" id="9812206at2"/>
<organism evidence="13 14">
    <name type="scientific">Bryocella elongata</name>
    <dbReference type="NCBI Taxonomy" id="863522"/>
    <lineage>
        <taxon>Bacteria</taxon>
        <taxon>Pseudomonadati</taxon>
        <taxon>Acidobacteriota</taxon>
        <taxon>Terriglobia</taxon>
        <taxon>Terriglobales</taxon>
        <taxon>Acidobacteriaceae</taxon>
        <taxon>Bryocella</taxon>
    </lineage>
</organism>
<dbReference type="PANTHER" id="PTHR20857">
    <property type="entry name" value="THIAMINE-PHOSPHATE PYROPHOSPHORYLASE"/>
    <property type="match status" value="1"/>
</dbReference>
<feature type="binding site" evidence="9">
    <location>
        <position position="142"/>
    </location>
    <ligand>
        <name>4-amino-2-methyl-5-(diphosphooxymethyl)pyrimidine</name>
        <dbReference type="ChEBI" id="CHEBI:57841"/>
    </ligand>
</feature>
<evidence type="ECO:0000256" key="2">
    <source>
        <dbReference type="ARBA" id="ARBA00022679"/>
    </source>
</evidence>
<dbReference type="GO" id="GO:0009229">
    <property type="term" value="P:thiamine diphosphate biosynthetic process"/>
    <property type="evidence" value="ECO:0007669"/>
    <property type="project" value="UniProtKB-UniRule"/>
</dbReference>
<evidence type="ECO:0000256" key="1">
    <source>
        <dbReference type="ARBA" id="ARBA00005165"/>
    </source>
</evidence>
<feature type="binding site" evidence="9">
    <location>
        <position position="94"/>
    </location>
    <ligand>
        <name>Mg(2+)</name>
        <dbReference type="ChEBI" id="CHEBI:18420"/>
    </ligand>
</feature>
<dbReference type="EMBL" id="FNVA01000001">
    <property type="protein sequence ID" value="SEF75620.1"/>
    <property type="molecule type" value="Genomic_DNA"/>
</dbReference>
<dbReference type="HAMAP" id="MF_00097">
    <property type="entry name" value="TMP_synthase"/>
    <property type="match status" value="1"/>
</dbReference>
<evidence type="ECO:0000259" key="12">
    <source>
        <dbReference type="Pfam" id="PF02581"/>
    </source>
</evidence>
<evidence type="ECO:0000256" key="11">
    <source>
        <dbReference type="RuleBase" id="RU004253"/>
    </source>
</evidence>
<evidence type="ECO:0000256" key="9">
    <source>
        <dbReference type="HAMAP-Rule" id="MF_00097"/>
    </source>
</evidence>
<dbReference type="GO" id="GO:0009228">
    <property type="term" value="P:thiamine biosynthetic process"/>
    <property type="evidence" value="ECO:0007669"/>
    <property type="project" value="UniProtKB-KW"/>
</dbReference>
<evidence type="ECO:0000256" key="5">
    <source>
        <dbReference type="ARBA" id="ARBA00022977"/>
    </source>
</evidence>
<comment type="function">
    <text evidence="9">Condenses 4-methyl-5-(beta-hydroxyethyl)thiazole monophosphate (THZ-P) and 2-methyl-4-amino-5-hydroxymethyl pyrimidine pyrophosphate (HMP-PP) to form thiamine monophosphate (TMP).</text>
</comment>
<evidence type="ECO:0000256" key="10">
    <source>
        <dbReference type="RuleBase" id="RU003826"/>
    </source>
</evidence>
<evidence type="ECO:0000256" key="4">
    <source>
        <dbReference type="ARBA" id="ARBA00022842"/>
    </source>
</evidence>
<comment type="catalytic activity">
    <reaction evidence="6 9 10">
        <text>4-methyl-5-(2-phosphooxyethyl)-thiazole + 4-amino-2-methyl-5-(diphosphooxymethyl)pyrimidine + H(+) = thiamine phosphate + diphosphate</text>
        <dbReference type="Rhea" id="RHEA:22328"/>
        <dbReference type="ChEBI" id="CHEBI:15378"/>
        <dbReference type="ChEBI" id="CHEBI:33019"/>
        <dbReference type="ChEBI" id="CHEBI:37575"/>
        <dbReference type="ChEBI" id="CHEBI:57841"/>
        <dbReference type="ChEBI" id="CHEBI:58296"/>
        <dbReference type="EC" id="2.5.1.3"/>
    </reaction>
</comment>
<comment type="caution">
    <text evidence="9">Lacks conserved residue(s) required for the propagation of feature annotation.</text>
</comment>
<dbReference type="UniPathway" id="UPA00060">
    <property type="reaction ID" value="UER00141"/>
</dbReference>
<evidence type="ECO:0000256" key="8">
    <source>
        <dbReference type="ARBA" id="ARBA00047883"/>
    </source>
</evidence>
<comment type="catalytic activity">
    <reaction evidence="8 9 10">
        <text>2-[(2R,5Z)-2-carboxy-4-methylthiazol-5(2H)-ylidene]ethyl phosphate + 4-amino-2-methyl-5-(diphosphooxymethyl)pyrimidine + 2 H(+) = thiamine phosphate + CO2 + diphosphate</text>
        <dbReference type="Rhea" id="RHEA:47844"/>
        <dbReference type="ChEBI" id="CHEBI:15378"/>
        <dbReference type="ChEBI" id="CHEBI:16526"/>
        <dbReference type="ChEBI" id="CHEBI:33019"/>
        <dbReference type="ChEBI" id="CHEBI:37575"/>
        <dbReference type="ChEBI" id="CHEBI:57841"/>
        <dbReference type="ChEBI" id="CHEBI:62899"/>
        <dbReference type="EC" id="2.5.1.3"/>
    </reaction>
</comment>
<dbReference type="SUPFAM" id="SSF51391">
    <property type="entry name" value="Thiamin phosphate synthase"/>
    <property type="match status" value="1"/>
</dbReference>
<dbReference type="GO" id="GO:0004789">
    <property type="term" value="F:thiamine-phosphate diphosphorylase activity"/>
    <property type="evidence" value="ECO:0007669"/>
    <property type="project" value="UniProtKB-UniRule"/>
</dbReference>
<reference evidence="13 14" key="1">
    <citation type="submission" date="2016-10" db="EMBL/GenBank/DDBJ databases">
        <authorList>
            <person name="de Groot N.N."/>
        </authorList>
    </citation>
    <scope>NUCLEOTIDE SEQUENCE [LARGE SCALE GENOMIC DNA]</scope>
    <source>
        <strain evidence="13 14">DSM 22489</strain>
    </source>
</reference>
<dbReference type="PANTHER" id="PTHR20857:SF15">
    <property type="entry name" value="THIAMINE-PHOSPHATE SYNTHASE"/>
    <property type="match status" value="1"/>
</dbReference>
<feature type="binding site" evidence="9">
    <location>
        <position position="75"/>
    </location>
    <ligand>
        <name>Mg(2+)</name>
        <dbReference type="ChEBI" id="CHEBI:18420"/>
    </ligand>
</feature>
<keyword evidence="4 9" id="KW-0460">Magnesium</keyword>
<dbReference type="RefSeq" id="WP_103931901.1">
    <property type="nucleotide sequence ID" value="NZ_FNVA01000001.1"/>
</dbReference>
<feature type="binding site" evidence="9">
    <location>
        <begin position="139"/>
        <end position="141"/>
    </location>
    <ligand>
        <name>2-[(2R,5Z)-2-carboxy-4-methylthiazol-5(2H)-ylidene]ethyl phosphate</name>
        <dbReference type="ChEBI" id="CHEBI:62899"/>
    </ligand>
</feature>
<dbReference type="EC" id="2.5.1.3" evidence="9"/>
<dbReference type="GO" id="GO:0005737">
    <property type="term" value="C:cytoplasm"/>
    <property type="evidence" value="ECO:0007669"/>
    <property type="project" value="TreeGrafter"/>
</dbReference>
<dbReference type="InterPro" id="IPR036206">
    <property type="entry name" value="ThiamineP_synth_sf"/>
</dbReference>
<evidence type="ECO:0000256" key="7">
    <source>
        <dbReference type="ARBA" id="ARBA00047851"/>
    </source>
</evidence>
<evidence type="ECO:0000313" key="13">
    <source>
        <dbReference type="EMBL" id="SEF75620.1"/>
    </source>
</evidence>
<proteinExistence type="inferred from homology"/>